<sequence length="380" mass="40376">MWEQLQLAWSALWERRGRTLGAIAGIVIAYIALTFALSVGNAFRISSIRLFQALGTNNVFLVGSFTDADVASVKVYTAPYALAVIPVSGALGSIRLPNGKIEGVNIYGVPAQDVKYLLPPSSLALGTNAVGGGLAIVGYYVAFDRDTGAQLLAPGYPIVLDYGGKSYNLVVSGVLSLEHPGILNTVTSVVLDEAQFKSITGVDTYQIIVVTLRDSSYIERVQSLLKAVYPNAQVITLASLVQTINQFFLGLEVFLGLVPGVSSVITALWLYDTMTISVLQRTKEFGILRAIGFKSRQITALVLYEAIIIALMGIGVGAVLLAPLSLVPISFFPGMPLRVTPPLHIALATASLVLAVNALGALAPAVRAGRLNIVEALRYE</sequence>
<evidence type="ECO:0000259" key="7">
    <source>
        <dbReference type="Pfam" id="PF02687"/>
    </source>
</evidence>
<dbReference type="InterPro" id="IPR025857">
    <property type="entry name" value="MacB_PCD"/>
</dbReference>
<dbReference type="PANTHER" id="PTHR43738:SF2">
    <property type="entry name" value="ABC TRANSPORTER PERMEASE"/>
    <property type="match status" value="1"/>
</dbReference>
<protein>
    <submittedName>
        <fullName evidence="9">ABC-type antimicrobial peptide transport system, permease component</fullName>
    </submittedName>
</protein>
<evidence type="ECO:0000256" key="6">
    <source>
        <dbReference type="SAM" id="Phobius"/>
    </source>
</evidence>
<gene>
    <name evidence="9" type="ordered locus">TTX_1078</name>
</gene>
<evidence type="ECO:0000256" key="4">
    <source>
        <dbReference type="ARBA" id="ARBA00022989"/>
    </source>
</evidence>
<dbReference type="Pfam" id="PF12704">
    <property type="entry name" value="MacB_PCD"/>
    <property type="match status" value="1"/>
</dbReference>
<feature type="transmembrane region" description="Helical" evidence="6">
    <location>
        <begin position="20"/>
        <end position="43"/>
    </location>
</feature>
<keyword evidence="10" id="KW-1185">Reference proteome</keyword>
<keyword evidence="2" id="KW-1003">Cell membrane</keyword>
<keyword evidence="4 6" id="KW-1133">Transmembrane helix</keyword>
<dbReference type="PATRIC" id="fig|768679.9.peg.1087"/>
<name>G4RJH7_THETK</name>
<dbReference type="InterPro" id="IPR003838">
    <property type="entry name" value="ABC3_permease_C"/>
</dbReference>
<organism evidence="9 10">
    <name type="scientific">Thermoproteus tenax (strain ATCC 35583 / DSM 2078 / JCM 9277 / NBRC 100435 / Kra 1)</name>
    <dbReference type="NCBI Taxonomy" id="768679"/>
    <lineage>
        <taxon>Archaea</taxon>
        <taxon>Thermoproteota</taxon>
        <taxon>Thermoprotei</taxon>
        <taxon>Thermoproteales</taxon>
        <taxon>Thermoproteaceae</taxon>
        <taxon>Thermoproteus</taxon>
    </lineage>
</organism>
<evidence type="ECO:0000256" key="3">
    <source>
        <dbReference type="ARBA" id="ARBA00022692"/>
    </source>
</evidence>
<reference evidence="9 10" key="1">
    <citation type="journal article" date="2011" name="PLoS ONE">
        <title>The complete genome sequence of Thermoproteus tenax: a physiologically versatile member of the Crenarchaeota.</title>
        <authorList>
            <person name="Siebers B."/>
            <person name="Zaparty M."/>
            <person name="Raddatz G."/>
            <person name="Tjaden B."/>
            <person name="Albers S.V."/>
            <person name="Bell S.D."/>
            <person name="Blombach F."/>
            <person name="Kletzin A."/>
            <person name="Kyrpides N."/>
            <person name="Lanz C."/>
            <person name="Plagens A."/>
            <person name="Rampp M."/>
            <person name="Rosinus A."/>
            <person name="von Jan M."/>
            <person name="Makarova K.S."/>
            <person name="Klenk H.P."/>
            <person name="Schuster S.C."/>
            <person name="Hensel R."/>
        </authorList>
    </citation>
    <scope>NUCLEOTIDE SEQUENCE [LARGE SCALE GENOMIC DNA]</scope>
    <source>
        <strain evidence="10">ATCC 35583 / DSM 2078 / JCM 9277 / NBRC 100435 / Kra 1</strain>
    </source>
</reference>
<evidence type="ECO:0000256" key="5">
    <source>
        <dbReference type="ARBA" id="ARBA00023136"/>
    </source>
</evidence>
<feature type="transmembrane region" description="Helical" evidence="6">
    <location>
        <begin position="123"/>
        <end position="142"/>
    </location>
</feature>
<dbReference type="PaxDb" id="768679-TTX_1078"/>
<evidence type="ECO:0000313" key="10">
    <source>
        <dbReference type="Proteomes" id="UP000002654"/>
    </source>
</evidence>
<evidence type="ECO:0000256" key="1">
    <source>
        <dbReference type="ARBA" id="ARBA00004651"/>
    </source>
</evidence>
<dbReference type="Pfam" id="PF02687">
    <property type="entry name" value="FtsX"/>
    <property type="match status" value="1"/>
</dbReference>
<keyword evidence="3 6" id="KW-0812">Transmembrane</keyword>
<comment type="subcellular location">
    <subcellularLocation>
        <location evidence="1">Cell membrane</location>
        <topology evidence="1">Multi-pass membrane protein</topology>
    </subcellularLocation>
</comment>
<evidence type="ECO:0000256" key="2">
    <source>
        <dbReference type="ARBA" id="ARBA00022475"/>
    </source>
</evidence>
<dbReference type="GO" id="GO:0005886">
    <property type="term" value="C:plasma membrane"/>
    <property type="evidence" value="ECO:0007669"/>
    <property type="project" value="UniProtKB-SubCell"/>
</dbReference>
<dbReference type="STRING" id="768679.TTX_1078"/>
<feature type="transmembrane region" description="Helical" evidence="6">
    <location>
        <begin position="247"/>
        <end position="271"/>
    </location>
</feature>
<dbReference type="OrthoDB" id="11469at2157"/>
<dbReference type="eggNOG" id="arCOG02312">
    <property type="taxonomic scope" value="Archaea"/>
</dbReference>
<dbReference type="Proteomes" id="UP000002654">
    <property type="component" value="Chromosome"/>
</dbReference>
<feature type="transmembrane region" description="Helical" evidence="6">
    <location>
        <begin position="298"/>
        <end position="322"/>
    </location>
</feature>
<feature type="transmembrane region" description="Helical" evidence="6">
    <location>
        <begin position="342"/>
        <end position="363"/>
    </location>
</feature>
<dbReference type="HOGENOM" id="CLU_000604_8_0_2"/>
<dbReference type="InterPro" id="IPR051125">
    <property type="entry name" value="ABC-4/HrtB_transporter"/>
</dbReference>
<accession>G4RJH7</accession>
<dbReference type="PANTHER" id="PTHR43738">
    <property type="entry name" value="ABC TRANSPORTER, MEMBRANE PROTEIN"/>
    <property type="match status" value="1"/>
</dbReference>
<proteinExistence type="predicted"/>
<dbReference type="GeneID" id="11261967"/>
<dbReference type="AlphaFoldDB" id="G4RJH7"/>
<keyword evidence="5 6" id="KW-0472">Membrane</keyword>
<evidence type="ECO:0000259" key="8">
    <source>
        <dbReference type="Pfam" id="PF12704"/>
    </source>
</evidence>
<feature type="domain" description="ABC3 transporter permease C-terminal" evidence="7">
    <location>
        <begin position="258"/>
        <end position="372"/>
    </location>
</feature>
<dbReference type="EMBL" id="FN869859">
    <property type="protein sequence ID" value="CCC81722.1"/>
    <property type="molecule type" value="Genomic_DNA"/>
</dbReference>
<dbReference type="KEGG" id="ttn:TTX_1078"/>
<feature type="domain" description="MacB-like periplasmic core" evidence="8">
    <location>
        <begin position="19"/>
        <end position="227"/>
    </location>
</feature>
<dbReference type="RefSeq" id="WP_014126977.1">
    <property type="nucleotide sequence ID" value="NC_016070.1"/>
</dbReference>
<evidence type="ECO:0000313" key="9">
    <source>
        <dbReference type="EMBL" id="CCC81722.1"/>
    </source>
</evidence>